<protein>
    <recommendedName>
        <fullName evidence="4">DUF11 domain-containing protein</fullName>
    </recommendedName>
</protein>
<dbReference type="NCBIfam" id="TIGR01451">
    <property type="entry name" value="B_ant_repeat"/>
    <property type="match status" value="1"/>
</dbReference>
<feature type="compositionally biased region" description="Polar residues" evidence="1">
    <location>
        <begin position="87"/>
        <end position="96"/>
    </location>
</feature>
<name>A0ABT6YGE0_9BACT</name>
<reference evidence="2 3" key="1">
    <citation type="submission" date="2023-05" db="EMBL/GenBank/DDBJ databases">
        <title>Novel species of genus Flectobacillus isolated from stream in China.</title>
        <authorList>
            <person name="Lu H."/>
        </authorList>
    </citation>
    <scope>NUCLEOTIDE SEQUENCE [LARGE SCALE GENOMIC DNA]</scope>
    <source>
        <strain evidence="2 3">KCTC 42575</strain>
    </source>
</reference>
<evidence type="ECO:0000313" key="3">
    <source>
        <dbReference type="Proteomes" id="UP001236507"/>
    </source>
</evidence>
<evidence type="ECO:0000313" key="2">
    <source>
        <dbReference type="EMBL" id="MDI9862669.1"/>
    </source>
</evidence>
<keyword evidence="3" id="KW-1185">Reference proteome</keyword>
<feature type="region of interest" description="Disordered" evidence="1">
    <location>
        <begin position="829"/>
        <end position="849"/>
    </location>
</feature>
<accession>A0ABT6YGE0</accession>
<sequence length="1562" mass="158208">IGQVLANTSTTWRNADCDGDGVTNYNEATGADGNPATLADNTDPLSACSLNLGQVTLVATSTGDCDGDGVTNKDEINGIDDNPLTPADNTNPNDGCSYNKVDQVFANTSIAWKALDCDKDGNPNGTDPNPQAATAANDALTAPFGLTSTVSVLSNDDFLPVLSNVVTRTGGTATGTVVFAPTTGIMSYTPSATEPGGTNVTVVYQVCNTLVTPQVCASATVTISVPAAGDQDGDGDPDNTDPQPTNSCVWGIGQVLANTSTTWRNTDCDGDGVTNYNEATGADGNPATLADNTDPLSACSLNLGQVTLVATSTGDCDGDGVTNKDEINGIDDNPLTTADNTNPNDGCSYNKVDQVFANTSIAWKALDCDKDGNPNGTDPNPQAATAANDALTAPFGLTSTVSVLSNDDFLPVLGNVVTRTGGTATGTVVFAPTTGIMSYTPSATEPGGTNVTVVYQVCNTLVTPQVCASATVTISVPAAGDQDGDGDPDNTDPQPTNSCVWGIGQVLANTSTTWRNADCDGDGVTNYNEATGADGNPATLADNTDPLSACSLNLGQVTLVATSTGDCDGDGVTNKDEINGIDDNPLTTADNTNPNDGCSYNKVDQVFANTSIAWKALDCDKDGNPNGTDPNPQAATAANDALTAPFGLTSTVSVLSNDDFLPVLGNVVTRTGGTATGTVVFAPTTGIMSYTPSATEPGGTNVTVVYQVCNTLVTPQVCASATVTISVPAAGDQDGDGDPDNTDPQPTNSCVWGIGQVLANTSTTWRNADCDGDGVTNYNEATGADGNPATLADNTDPLSACSLNLGQVTLVATSTGDCDGDGVTNKDEINGIDDNPLTPADNTNPNDGCSYNKVDQVFANTSIAWKALDCDKDGNPNGTDPNPQAATAANDALTAPFGLTSTVSVLSNDDFLPVLSNVVTRTGGTATGTVVFAPTTGIMSYTPSATEPGGTNVTVVYQVCNTLVTPQVCASATVTISVPAAGDQDGDGDPDNTDPQPTNSCVWGIGQVLANTTTAWRNADCDGDGVTNYNEATGPDGNPATLADNTDPLSACSLNLGQVTLVATSTGDCDGDGVTNKDEINGIDDNPLTPADNTNPNDGCSYNKVDQVFANTSIAWKALDCDKDGNPNGTDPNPQAATAANDALTAPFGLTSTVSVLSNDDFLPVLGNVVTRTGGTATGTVVFAPTTGIMSYTPSATEPGGTNVTVVYQVCNTLVTPQVCASATVTISVPAAGDQDGDGDPDNTDPQPTNSCVWGIGQVLANTSTTWRNADCDGDGVTNYNEATGADGNPATLADNTDPLSACSLNLGQVTLVATSTGDCDGDGVTNKDEINGIDDNPLTTADNTNPNDGCSYNKVDQVFANTSIAWKALDCDKDGNPNGTDPNPQAATAANDALTAPFGLTSTVSVLSNDDFLPVLGNVITRTGGTASGVAVFAPTTGVLSYTPTVSEPGTTVTVVYQVCNTLVTPQVCANATVTITVPAAPRLSIAKAAPSGSINAFDNFTYTITVSNLGSAATTGTITVKDTLQSGLSFVSSSTATGWSCSSSGQVVTCTRTSSIPSGS</sequence>
<dbReference type="InterPro" id="IPR047589">
    <property type="entry name" value="DUF11_rpt"/>
</dbReference>
<organism evidence="2 3">
    <name type="scientific">Flectobacillus roseus</name>
    <dbReference type="NCBI Taxonomy" id="502259"/>
    <lineage>
        <taxon>Bacteria</taxon>
        <taxon>Pseudomonadati</taxon>
        <taxon>Bacteroidota</taxon>
        <taxon>Cytophagia</taxon>
        <taxon>Cytophagales</taxon>
        <taxon>Flectobacillaceae</taxon>
        <taxon>Flectobacillus</taxon>
    </lineage>
</organism>
<evidence type="ECO:0008006" key="4">
    <source>
        <dbReference type="Google" id="ProtNLM"/>
    </source>
</evidence>
<dbReference type="Proteomes" id="UP001236507">
    <property type="component" value="Unassembled WGS sequence"/>
</dbReference>
<feature type="non-terminal residue" evidence="2">
    <location>
        <position position="1"/>
    </location>
</feature>
<feature type="compositionally biased region" description="Polar residues" evidence="1">
    <location>
        <begin position="840"/>
        <end position="849"/>
    </location>
</feature>
<proteinExistence type="predicted"/>
<feature type="region of interest" description="Disordered" evidence="1">
    <location>
        <begin position="1080"/>
        <end position="1099"/>
    </location>
</feature>
<dbReference type="EMBL" id="JASHIF010000039">
    <property type="protein sequence ID" value="MDI9862669.1"/>
    <property type="molecule type" value="Genomic_DNA"/>
</dbReference>
<gene>
    <name evidence="2" type="ORF">QM524_25825</name>
</gene>
<feature type="non-terminal residue" evidence="2">
    <location>
        <position position="1562"/>
    </location>
</feature>
<feature type="region of interest" description="Disordered" evidence="1">
    <location>
        <begin position="73"/>
        <end position="96"/>
    </location>
</feature>
<comment type="caution">
    <text evidence="2">The sequence shown here is derived from an EMBL/GenBank/DDBJ whole genome shotgun (WGS) entry which is preliminary data.</text>
</comment>
<evidence type="ECO:0000256" key="1">
    <source>
        <dbReference type="SAM" id="MobiDB-lite"/>
    </source>
</evidence>